<gene>
    <name evidence="1" type="ORF">SPARVUS_LOCUS13602372</name>
</gene>
<keyword evidence="2" id="KW-1185">Reference proteome</keyword>
<reference evidence="1" key="1">
    <citation type="submission" date="2023-05" db="EMBL/GenBank/DDBJ databases">
        <authorList>
            <person name="Stuckert A."/>
        </authorList>
    </citation>
    <scope>NUCLEOTIDE SEQUENCE</scope>
</reference>
<dbReference type="EMBL" id="CATNWA010018129">
    <property type="protein sequence ID" value="CAI9605465.1"/>
    <property type="molecule type" value="Genomic_DNA"/>
</dbReference>
<evidence type="ECO:0000313" key="2">
    <source>
        <dbReference type="Proteomes" id="UP001162483"/>
    </source>
</evidence>
<organism evidence="1 2">
    <name type="scientific">Staurois parvus</name>
    <dbReference type="NCBI Taxonomy" id="386267"/>
    <lineage>
        <taxon>Eukaryota</taxon>
        <taxon>Metazoa</taxon>
        <taxon>Chordata</taxon>
        <taxon>Craniata</taxon>
        <taxon>Vertebrata</taxon>
        <taxon>Euteleostomi</taxon>
        <taxon>Amphibia</taxon>
        <taxon>Batrachia</taxon>
        <taxon>Anura</taxon>
        <taxon>Neobatrachia</taxon>
        <taxon>Ranoidea</taxon>
        <taxon>Ranidae</taxon>
        <taxon>Staurois</taxon>
    </lineage>
</organism>
<evidence type="ECO:0000313" key="1">
    <source>
        <dbReference type="EMBL" id="CAI9605465.1"/>
    </source>
</evidence>
<proteinExistence type="predicted"/>
<comment type="caution">
    <text evidence="1">The sequence shown here is derived from an EMBL/GenBank/DDBJ whole genome shotgun (WGS) entry which is preliminary data.</text>
</comment>
<feature type="non-terminal residue" evidence="1">
    <location>
        <position position="86"/>
    </location>
</feature>
<name>A0ABN9G800_9NEOB</name>
<dbReference type="Proteomes" id="UP001162483">
    <property type="component" value="Unassembled WGS sequence"/>
</dbReference>
<sequence length="86" mass="9118">MSAHQCCQSVLSSVSHISAHQCCISVPISAAYQYPSLLHISAASAVPAHQFPPVPPHQCCLSMPPHQCPSVLPISAHQCCLALQPH</sequence>
<accession>A0ABN9G800</accession>
<protein>
    <submittedName>
        <fullName evidence="1">Uncharacterized protein</fullName>
    </submittedName>
</protein>